<feature type="domain" description="HD" evidence="2">
    <location>
        <begin position="4"/>
        <end position="64"/>
    </location>
</feature>
<dbReference type="OrthoDB" id="9991235at2759"/>
<dbReference type="AlphaFoldDB" id="A0A8B6BII6"/>
<dbReference type="GO" id="GO:0006203">
    <property type="term" value="P:dGTP catabolic process"/>
    <property type="evidence" value="ECO:0007669"/>
    <property type="project" value="TreeGrafter"/>
</dbReference>
<dbReference type="GO" id="GO:0005634">
    <property type="term" value="C:nucleus"/>
    <property type="evidence" value="ECO:0007669"/>
    <property type="project" value="TreeGrafter"/>
</dbReference>
<keyword evidence="4" id="KW-1185">Reference proteome</keyword>
<name>A0A8B6BII6_MYTGA</name>
<dbReference type="PANTHER" id="PTHR11373:SF4">
    <property type="entry name" value="DEOXYNUCLEOSIDE TRIPHOSPHATE TRIPHOSPHOHYDROLASE SAMHD1"/>
    <property type="match status" value="1"/>
</dbReference>
<dbReference type="InterPro" id="IPR006674">
    <property type="entry name" value="HD_domain"/>
</dbReference>
<comment type="similarity">
    <text evidence="1">Belongs to the SAMHD1 family.</text>
</comment>
<dbReference type="Proteomes" id="UP000596742">
    <property type="component" value="Unassembled WGS sequence"/>
</dbReference>
<reference evidence="3" key="1">
    <citation type="submission" date="2018-11" db="EMBL/GenBank/DDBJ databases">
        <authorList>
            <person name="Alioto T."/>
            <person name="Alioto T."/>
        </authorList>
    </citation>
    <scope>NUCLEOTIDE SEQUENCE</scope>
</reference>
<evidence type="ECO:0000313" key="3">
    <source>
        <dbReference type="EMBL" id="VDH90710.1"/>
    </source>
</evidence>
<proteinExistence type="inferred from homology"/>
<dbReference type="SUPFAM" id="SSF109604">
    <property type="entry name" value="HD-domain/PDEase-like"/>
    <property type="match status" value="1"/>
</dbReference>
<evidence type="ECO:0000313" key="4">
    <source>
        <dbReference type="Proteomes" id="UP000596742"/>
    </source>
</evidence>
<dbReference type="GO" id="GO:0045088">
    <property type="term" value="P:regulation of innate immune response"/>
    <property type="evidence" value="ECO:0007669"/>
    <property type="project" value="TreeGrafter"/>
</dbReference>
<dbReference type="Pfam" id="PF01966">
    <property type="entry name" value="HD"/>
    <property type="match status" value="1"/>
</dbReference>
<dbReference type="InterPro" id="IPR003607">
    <property type="entry name" value="HD/PDEase_dom"/>
</dbReference>
<dbReference type="GO" id="GO:0051607">
    <property type="term" value="P:defense response to virus"/>
    <property type="evidence" value="ECO:0007669"/>
    <property type="project" value="TreeGrafter"/>
</dbReference>
<protein>
    <recommendedName>
        <fullName evidence="2">HD domain-containing protein</fullName>
    </recommendedName>
</protein>
<dbReference type="Gene3D" id="1.10.3210.10">
    <property type="entry name" value="Hypothetical protein af1432"/>
    <property type="match status" value="1"/>
</dbReference>
<organism evidence="3 4">
    <name type="scientific">Mytilus galloprovincialis</name>
    <name type="common">Mediterranean mussel</name>
    <dbReference type="NCBI Taxonomy" id="29158"/>
    <lineage>
        <taxon>Eukaryota</taxon>
        <taxon>Metazoa</taxon>
        <taxon>Spiralia</taxon>
        <taxon>Lophotrochozoa</taxon>
        <taxon>Mollusca</taxon>
        <taxon>Bivalvia</taxon>
        <taxon>Autobranchia</taxon>
        <taxon>Pteriomorphia</taxon>
        <taxon>Mytilida</taxon>
        <taxon>Mytiloidea</taxon>
        <taxon>Mytilidae</taxon>
        <taxon>Mytilinae</taxon>
        <taxon>Mytilus</taxon>
    </lineage>
</organism>
<dbReference type="CDD" id="cd00077">
    <property type="entry name" value="HDc"/>
    <property type="match status" value="1"/>
</dbReference>
<evidence type="ECO:0000259" key="2">
    <source>
        <dbReference type="Pfam" id="PF01966"/>
    </source>
</evidence>
<dbReference type="GO" id="GO:0008832">
    <property type="term" value="F:dGTPase activity"/>
    <property type="evidence" value="ECO:0007669"/>
    <property type="project" value="TreeGrafter"/>
</dbReference>
<gene>
    <name evidence="3" type="ORF">MGAL_10B086789</name>
</gene>
<accession>A0A8B6BII6</accession>
<dbReference type="PANTHER" id="PTHR11373">
    <property type="entry name" value="DEOXYNUCLEOSIDE TRIPHOSPHATE TRIPHOSPHOHYDROLASE"/>
    <property type="match status" value="1"/>
</dbReference>
<dbReference type="EMBL" id="UYJE01000172">
    <property type="protein sequence ID" value="VDH90710.1"/>
    <property type="molecule type" value="Genomic_DNA"/>
</dbReference>
<evidence type="ECO:0000256" key="1">
    <source>
        <dbReference type="ARBA" id="ARBA00005776"/>
    </source>
</evidence>
<comment type="caution">
    <text evidence="3">The sequence shown here is derived from an EMBL/GenBank/DDBJ whole genome shotgun (WGS) entry which is preliminary data.</text>
</comment>
<dbReference type="InterPro" id="IPR050135">
    <property type="entry name" value="dGTPase-like"/>
</dbReference>
<sequence>MTAKDKLCIEIAALCHDLGHGPFSHLFDRMFPEAMGKKDKDFKPWQHEDVSRKMFDHMIQSNDSLKKEFDKIFKVKDLKFIKDLINGEVTEDVPQQKGSEVVEDDSQQYKKYMFEIVANKQNSIDVDKMDYFARDCHGLGISSNFNHLRFISQCRIMFPFKDSNQTTIAVRDKELTEKKLKKYEEDLLKNDKQFGKDDFNLQTLMFSYGKDSRNPIKFVYFYKKDSDECLEGKDPDKVTIVYDCRYYAETETGSSSRPAVVASPGPKTNVARIIKDLKLTLNGKK</sequence>